<dbReference type="EMBL" id="AOIT01000066">
    <property type="protein sequence ID" value="ELZ17127.1"/>
    <property type="molecule type" value="Genomic_DNA"/>
</dbReference>
<dbReference type="AlphaFoldDB" id="M0C477"/>
<name>M0C477_9EURY</name>
<reference evidence="1 2" key="1">
    <citation type="journal article" date="2014" name="PLoS Genet.">
        <title>Phylogenetically driven sequencing of extremely halophilic archaea reveals strategies for static and dynamic osmo-response.</title>
        <authorList>
            <person name="Becker E.A."/>
            <person name="Seitzer P.M."/>
            <person name="Tritt A."/>
            <person name="Larsen D."/>
            <person name="Krusor M."/>
            <person name="Yao A.I."/>
            <person name="Wu D."/>
            <person name="Madern D."/>
            <person name="Eisen J.A."/>
            <person name="Darling A.E."/>
            <person name="Facciotti M.T."/>
        </authorList>
    </citation>
    <scope>NUCLEOTIDE SEQUENCE [LARGE SCALE GENOMIC DNA]</scope>
    <source>
        <strain evidence="1 2">JCM 13563</strain>
    </source>
</reference>
<evidence type="ECO:0000313" key="1">
    <source>
        <dbReference type="EMBL" id="ELZ17127.1"/>
    </source>
</evidence>
<dbReference type="Proteomes" id="UP000011615">
    <property type="component" value="Unassembled WGS sequence"/>
</dbReference>
<dbReference type="PATRIC" id="fig|1230457.4.peg.3283"/>
<gene>
    <name evidence="1" type="ORF">C476_16360</name>
</gene>
<keyword evidence="2" id="KW-1185">Reference proteome</keyword>
<dbReference type="RefSeq" id="WP_008014844.1">
    <property type="nucleotide sequence ID" value="NZ_AOIT01000066.1"/>
</dbReference>
<proteinExistence type="predicted"/>
<protein>
    <submittedName>
        <fullName evidence="1">Uncharacterized protein</fullName>
    </submittedName>
</protein>
<accession>M0C477</accession>
<sequence length="73" mass="7955">MIRDTAGQNDVKIGRAAAAVTGGDGREFTTDFVLTAVRQYEELTAAGYDVLFWWELFIEGGNPLLTDDSDGLL</sequence>
<evidence type="ECO:0000313" key="2">
    <source>
        <dbReference type="Proteomes" id="UP000011615"/>
    </source>
</evidence>
<dbReference type="OrthoDB" id="206406at2157"/>
<comment type="caution">
    <text evidence="1">The sequence shown here is derived from an EMBL/GenBank/DDBJ whole genome shotgun (WGS) entry which is preliminary data.</text>
</comment>
<organism evidence="1 2">
    <name type="scientific">Natrinema limicola JCM 13563</name>
    <dbReference type="NCBI Taxonomy" id="1230457"/>
    <lineage>
        <taxon>Archaea</taxon>
        <taxon>Methanobacteriati</taxon>
        <taxon>Methanobacteriota</taxon>
        <taxon>Stenosarchaea group</taxon>
        <taxon>Halobacteria</taxon>
        <taxon>Halobacteriales</taxon>
        <taxon>Natrialbaceae</taxon>
        <taxon>Natrinema</taxon>
    </lineage>
</organism>